<reference evidence="1 2" key="1">
    <citation type="submission" date="2024-05" db="EMBL/GenBank/DDBJ databases">
        <title>A draft genome resource for the thread blight pathogen Marasmius tenuissimus strain MS-2.</title>
        <authorList>
            <person name="Yulfo-Soto G.E."/>
            <person name="Baruah I.K."/>
            <person name="Amoako-Attah I."/>
            <person name="Bukari Y."/>
            <person name="Meinhardt L.W."/>
            <person name="Bailey B.A."/>
            <person name="Cohen S.P."/>
        </authorList>
    </citation>
    <scope>NUCLEOTIDE SEQUENCE [LARGE SCALE GENOMIC DNA]</scope>
    <source>
        <strain evidence="1 2">MS-2</strain>
    </source>
</reference>
<evidence type="ECO:0000313" key="1">
    <source>
        <dbReference type="EMBL" id="KAL0058125.1"/>
    </source>
</evidence>
<evidence type="ECO:0000313" key="2">
    <source>
        <dbReference type="Proteomes" id="UP001437256"/>
    </source>
</evidence>
<proteinExistence type="predicted"/>
<comment type="caution">
    <text evidence="1">The sequence shown here is derived from an EMBL/GenBank/DDBJ whole genome shotgun (WGS) entry which is preliminary data.</text>
</comment>
<protein>
    <submittedName>
        <fullName evidence="1">Uncharacterized protein</fullName>
    </submittedName>
</protein>
<dbReference type="Proteomes" id="UP001437256">
    <property type="component" value="Unassembled WGS sequence"/>
</dbReference>
<keyword evidence="2" id="KW-1185">Reference proteome</keyword>
<name>A0ABR2Z8W9_9AGAR</name>
<gene>
    <name evidence="1" type="ORF">AAF712_015208</name>
</gene>
<accession>A0ABR2Z8W9</accession>
<sequence length="266" mass="30166">MAPDRRPKKSTSNRLYCSVCKALKTRYHVTQHEASVFPSPTPAPPPATVTVVPISDIPTDSELELSSDSDPVLDEDDREFFDNDEVLPAAVRHFDIVTPVVDEEPGIGMCGEDDSGTFGCHEDLPFRSVPIHDRWSQIESLIQAMWAPPDDLEDDDMDSGDELERLPLEDDSAIFEDDLEEDDFWDFGEFDWEQYKGYGRDGRLPASEQVRAHYFRTFSDIENKLSALDLAICRAFSYKLQSHTTDANFRKLPFAFPTNTPHQEDG</sequence>
<dbReference type="EMBL" id="JBBXMP010000360">
    <property type="protein sequence ID" value="KAL0058125.1"/>
    <property type="molecule type" value="Genomic_DNA"/>
</dbReference>
<organism evidence="1 2">
    <name type="scientific">Marasmius tenuissimus</name>
    <dbReference type="NCBI Taxonomy" id="585030"/>
    <lineage>
        <taxon>Eukaryota</taxon>
        <taxon>Fungi</taxon>
        <taxon>Dikarya</taxon>
        <taxon>Basidiomycota</taxon>
        <taxon>Agaricomycotina</taxon>
        <taxon>Agaricomycetes</taxon>
        <taxon>Agaricomycetidae</taxon>
        <taxon>Agaricales</taxon>
        <taxon>Marasmiineae</taxon>
        <taxon>Marasmiaceae</taxon>
        <taxon>Marasmius</taxon>
    </lineage>
</organism>